<accession>A0ACC4EAH3</accession>
<evidence type="ECO:0000313" key="2">
    <source>
        <dbReference type="Proteomes" id="UP001638806"/>
    </source>
</evidence>
<comment type="caution">
    <text evidence="1">The sequence shown here is derived from an EMBL/GenBank/DDBJ whole genome shotgun (WGS) entry which is preliminary data.</text>
</comment>
<organism evidence="1 2">
    <name type="scientific">Purpureocillium lilacinum</name>
    <name type="common">Paecilomyces lilacinus</name>
    <dbReference type="NCBI Taxonomy" id="33203"/>
    <lineage>
        <taxon>Eukaryota</taxon>
        <taxon>Fungi</taxon>
        <taxon>Dikarya</taxon>
        <taxon>Ascomycota</taxon>
        <taxon>Pezizomycotina</taxon>
        <taxon>Sordariomycetes</taxon>
        <taxon>Hypocreomycetidae</taxon>
        <taxon>Hypocreales</taxon>
        <taxon>Ophiocordycipitaceae</taxon>
        <taxon>Purpureocillium</taxon>
    </lineage>
</organism>
<gene>
    <name evidence="1" type="ORF">ACCO45_001743</name>
</gene>
<protein>
    <submittedName>
        <fullName evidence="1">Uncharacterized protein</fullName>
    </submittedName>
</protein>
<proteinExistence type="predicted"/>
<sequence length="215" mass="23158">MASPLTTISSTGTPAVTPPSSSMSYTSGHSPSPSASSGLSPQSRHSSTASSVMYPTLPTTLPTVTQGFGQSTTATLGPSFESNERRRYSGEGPRHATASPRTAEESGRTTPKAGDSALSVGSPSSESDSDSTKEREEQYDRWLENMRVIESLREYVRRRLERREYADEDGETREDRKNGDAMDVDVKSPRSMPLQPIGPREGGSSLYPRLPVPGS</sequence>
<evidence type="ECO:0000313" key="1">
    <source>
        <dbReference type="EMBL" id="KAL3964739.1"/>
    </source>
</evidence>
<dbReference type="Proteomes" id="UP001638806">
    <property type="component" value="Unassembled WGS sequence"/>
</dbReference>
<keyword evidence="2" id="KW-1185">Reference proteome</keyword>
<reference evidence="1" key="1">
    <citation type="submission" date="2024-12" db="EMBL/GenBank/DDBJ databases">
        <title>Comparative genomics and development of molecular markers within Purpureocillium lilacinum and among Purpureocillium species.</title>
        <authorList>
            <person name="Yeh Z.-Y."/>
            <person name="Ni N.-T."/>
            <person name="Lo P.-H."/>
            <person name="Mushyakhwo K."/>
            <person name="Lin C.-F."/>
            <person name="Nai Y.-S."/>
        </authorList>
    </citation>
    <scope>NUCLEOTIDE SEQUENCE</scope>
    <source>
        <strain evidence="1">NCHU-NPUST-175</strain>
    </source>
</reference>
<dbReference type="EMBL" id="JBGNUJ010000002">
    <property type="protein sequence ID" value="KAL3964739.1"/>
    <property type="molecule type" value="Genomic_DNA"/>
</dbReference>
<name>A0ACC4EAH3_PURLI</name>